<feature type="transmembrane region" description="Helical" evidence="1">
    <location>
        <begin position="12"/>
        <end position="35"/>
    </location>
</feature>
<name>A0AAN9RYZ9_PSOTE</name>
<comment type="caution">
    <text evidence="2">The sequence shown here is derived from an EMBL/GenBank/DDBJ whole genome shotgun (WGS) entry which is preliminary data.</text>
</comment>
<dbReference type="AlphaFoldDB" id="A0AAN9RYZ9"/>
<evidence type="ECO:0000256" key="1">
    <source>
        <dbReference type="SAM" id="Phobius"/>
    </source>
</evidence>
<proteinExistence type="predicted"/>
<keyword evidence="1" id="KW-0812">Transmembrane</keyword>
<feature type="transmembrane region" description="Helical" evidence="1">
    <location>
        <begin position="55"/>
        <end position="78"/>
    </location>
</feature>
<reference evidence="2 3" key="1">
    <citation type="submission" date="2024-01" db="EMBL/GenBank/DDBJ databases">
        <title>The genomes of 5 underutilized Papilionoideae crops provide insights into root nodulation and disease resistanc.</title>
        <authorList>
            <person name="Jiang F."/>
        </authorList>
    </citation>
    <scope>NUCLEOTIDE SEQUENCE [LARGE SCALE GENOMIC DNA]</scope>
    <source>
        <strain evidence="2">DUOXIRENSHENG_FW03</strain>
        <tissue evidence="2">Leaves</tissue>
    </source>
</reference>
<keyword evidence="1" id="KW-1133">Transmembrane helix</keyword>
<gene>
    <name evidence="2" type="ORF">VNO78_32118</name>
</gene>
<dbReference type="Proteomes" id="UP001386955">
    <property type="component" value="Unassembled WGS sequence"/>
</dbReference>
<keyword evidence="3" id="KW-1185">Reference proteome</keyword>
<evidence type="ECO:0000313" key="2">
    <source>
        <dbReference type="EMBL" id="KAK7386050.1"/>
    </source>
</evidence>
<protein>
    <submittedName>
        <fullName evidence="2">Uncharacterized protein</fullName>
    </submittedName>
</protein>
<accession>A0AAN9RYZ9</accession>
<dbReference type="EMBL" id="JAYMYS010000008">
    <property type="protein sequence ID" value="KAK7386050.1"/>
    <property type="molecule type" value="Genomic_DNA"/>
</dbReference>
<keyword evidence="1" id="KW-0472">Membrane</keyword>
<organism evidence="2 3">
    <name type="scientific">Psophocarpus tetragonolobus</name>
    <name type="common">Winged bean</name>
    <name type="synonym">Dolichos tetragonolobus</name>
    <dbReference type="NCBI Taxonomy" id="3891"/>
    <lineage>
        <taxon>Eukaryota</taxon>
        <taxon>Viridiplantae</taxon>
        <taxon>Streptophyta</taxon>
        <taxon>Embryophyta</taxon>
        <taxon>Tracheophyta</taxon>
        <taxon>Spermatophyta</taxon>
        <taxon>Magnoliopsida</taxon>
        <taxon>eudicotyledons</taxon>
        <taxon>Gunneridae</taxon>
        <taxon>Pentapetalae</taxon>
        <taxon>rosids</taxon>
        <taxon>fabids</taxon>
        <taxon>Fabales</taxon>
        <taxon>Fabaceae</taxon>
        <taxon>Papilionoideae</taxon>
        <taxon>50 kb inversion clade</taxon>
        <taxon>NPAAA clade</taxon>
        <taxon>indigoferoid/millettioid clade</taxon>
        <taxon>Phaseoleae</taxon>
        <taxon>Psophocarpus</taxon>
    </lineage>
</organism>
<sequence length="90" mass="10413">MINGFIFPICEFQILWTILCFIKLAFKYIGFWWVFDVDMMEAYLVLTVNYEFRKQWLAAYVGVALALGVVLVCSADILGPRNGKFLFDSV</sequence>
<evidence type="ECO:0000313" key="3">
    <source>
        <dbReference type="Proteomes" id="UP001386955"/>
    </source>
</evidence>